<dbReference type="SUPFAM" id="SSF55073">
    <property type="entry name" value="Nucleotide cyclase"/>
    <property type="match status" value="1"/>
</dbReference>
<reference evidence="4 5" key="1">
    <citation type="submission" date="2017-08" db="EMBL/GenBank/DDBJ databases">
        <title>A Genome Sequence of Oceanimonas doudoroffii ATCC 27123T.</title>
        <authorList>
            <person name="Brennan M.A."/>
            <person name="Maclea K.S."/>
            <person name="Mcclelland W.D."/>
            <person name="Trachtenberg A.M."/>
        </authorList>
    </citation>
    <scope>NUCLEOTIDE SEQUENCE [LARGE SCALE GENOMIC DNA]</scope>
    <source>
        <strain evidence="4 5">ATCC 27123</strain>
    </source>
</reference>
<dbReference type="PROSITE" id="PS50113">
    <property type="entry name" value="PAC"/>
    <property type="match status" value="1"/>
</dbReference>
<feature type="domain" description="PAC" evidence="1">
    <location>
        <begin position="102"/>
        <end position="154"/>
    </location>
</feature>
<dbReference type="EMBL" id="NBIM01000002">
    <property type="protein sequence ID" value="OXY81804.1"/>
    <property type="molecule type" value="Genomic_DNA"/>
</dbReference>
<dbReference type="InterPro" id="IPR001633">
    <property type="entry name" value="EAL_dom"/>
</dbReference>
<dbReference type="PANTHER" id="PTHR44757:SF2">
    <property type="entry name" value="BIOFILM ARCHITECTURE MAINTENANCE PROTEIN MBAA"/>
    <property type="match status" value="1"/>
</dbReference>
<dbReference type="InterPro" id="IPR035965">
    <property type="entry name" value="PAS-like_dom_sf"/>
</dbReference>
<dbReference type="Pfam" id="PF00989">
    <property type="entry name" value="PAS"/>
    <property type="match status" value="1"/>
</dbReference>
<dbReference type="CDD" id="cd01949">
    <property type="entry name" value="GGDEF"/>
    <property type="match status" value="1"/>
</dbReference>
<evidence type="ECO:0000259" key="2">
    <source>
        <dbReference type="PROSITE" id="PS50883"/>
    </source>
</evidence>
<sequence>MESENSSAVTAFEGHTPFALAEPVRANNDLGLVRQLMLHTREGIVLMDARGRVLEVNPAFCCHCELDADSLKGRHLTHVSQGRYQGRFYRRIWQRLQFRGHWEGEVEHLTGQGEVATHWLMLRLIRDEAGLISHIIGILDNISRLRQSEERLSYLAHHDSLTGAANRAFLLSWFARIKCDLHPDEQLALLFIDLDRFKPINDGFGHGVGDQVLKTLAGRLRQQVDANEMVARIGGDEFVLVWRMSGGEEQPLLERAARLLENMEAPVSAGHHQLSVGASVGISLYPRHGLEIETLLRYADTAMYEAKTRSQARISLFDSASFARLELRSRLAREFHEALARRQLFLEYQPRLDVESGRIVGAEALLRWRHPVLGLVPPDDFLPAARNAGLLGRLAEWVFGEAARQSQDWRRQGWQGRISLNMRGLEPELEQQRILRLLDILREHGAEPADFELELRSDFIMRRSDSLLRVLSAFRQAGMGVYLDNLGDGRLNLRLLQQLPVDGIKLDRRLFAEAFEDYERAVIRALLLLAGTLGLEAVACGVENREQLAFLQEHGCHLIQGRLVAPPLAPAQVPAFMAGCPAPAGSAGRD</sequence>
<dbReference type="InterPro" id="IPR043128">
    <property type="entry name" value="Rev_trsase/Diguanyl_cyclase"/>
</dbReference>
<dbReference type="InterPro" id="IPR035919">
    <property type="entry name" value="EAL_sf"/>
</dbReference>
<dbReference type="SMART" id="SM00267">
    <property type="entry name" value="GGDEF"/>
    <property type="match status" value="1"/>
</dbReference>
<evidence type="ECO:0000259" key="1">
    <source>
        <dbReference type="PROSITE" id="PS50113"/>
    </source>
</evidence>
<keyword evidence="5" id="KW-1185">Reference proteome</keyword>
<gene>
    <name evidence="4" type="ORF">B6S08_10125</name>
</gene>
<dbReference type="Gene3D" id="3.30.70.270">
    <property type="match status" value="1"/>
</dbReference>
<dbReference type="InterPro" id="IPR000014">
    <property type="entry name" value="PAS"/>
</dbReference>
<name>A0A233REI5_9GAMM</name>
<dbReference type="SUPFAM" id="SSF141868">
    <property type="entry name" value="EAL domain-like"/>
    <property type="match status" value="1"/>
</dbReference>
<dbReference type="OrthoDB" id="197861at2"/>
<dbReference type="PROSITE" id="PS50883">
    <property type="entry name" value="EAL"/>
    <property type="match status" value="1"/>
</dbReference>
<dbReference type="NCBIfam" id="TIGR00229">
    <property type="entry name" value="sensory_box"/>
    <property type="match status" value="1"/>
</dbReference>
<accession>A0A233REI5</accession>
<dbReference type="CDD" id="cd00130">
    <property type="entry name" value="PAS"/>
    <property type="match status" value="1"/>
</dbReference>
<evidence type="ECO:0000259" key="3">
    <source>
        <dbReference type="PROSITE" id="PS50887"/>
    </source>
</evidence>
<dbReference type="AlphaFoldDB" id="A0A233REI5"/>
<proteinExistence type="predicted"/>
<feature type="domain" description="EAL" evidence="2">
    <location>
        <begin position="328"/>
        <end position="581"/>
    </location>
</feature>
<feature type="domain" description="GGDEF" evidence="3">
    <location>
        <begin position="185"/>
        <end position="319"/>
    </location>
</feature>
<dbReference type="InterPro" id="IPR052155">
    <property type="entry name" value="Biofilm_reg_signaling"/>
</dbReference>
<dbReference type="NCBIfam" id="TIGR00254">
    <property type="entry name" value="GGDEF"/>
    <property type="match status" value="1"/>
</dbReference>
<dbReference type="GO" id="GO:0006355">
    <property type="term" value="P:regulation of DNA-templated transcription"/>
    <property type="evidence" value="ECO:0007669"/>
    <property type="project" value="InterPro"/>
</dbReference>
<dbReference type="InterPro" id="IPR029787">
    <property type="entry name" value="Nucleotide_cyclase"/>
</dbReference>
<dbReference type="PANTHER" id="PTHR44757">
    <property type="entry name" value="DIGUANYLATE CYCLASE DGCP"/>
    <property type="match status" value="1"/>
</dbReference>
<dbReference type="Proteomes" id="UP000242757">
    <property type="component" value="Unassembled WGS sequence"/>
</dbReference>
<organism evidence="4 5">
    <name type="scientific">Oceanimonas doudoroffii</name>
    <dbReference type="NCBI Taxonomy" id="84158"/>
    <lineage>
        <taxon>Bacteria</taxon>
        <taxon>Pseudomonadati</taxon>
        <taxon>Pseudomonadota</taxon>
        <taxon>Gammaproteobacteria</taxon>
        <taxon>Aeromonadales</taxon>
        <taxon>Aeromonadaceae</taxon>
        <taxon>Oceanimonas</taxon>
    </lineage>
</organism>
<evidence type="ECO:0000313" key="5">
    <source>
        <dbReference type="Proteomes" id="UP000242757"/>
    </source>
</evidence>
<protein>
    <submittedName>
        <fullName evidence="4">PAS domain S-box protein</fullName>
    </submittedName>
</protein>
<dbReference type="PROSITE" id="PS50887">
    <property type="entry name" value="GGDEF"/>
    <property type="match status" value="1"/>
</dbReference>
<dbReference type="InterPro" id="IPR000160">
    <property type="entry name" value="GGDEF_dom"/>
</dbReference>
<dbReference type="InterPro" id="IPR000700">
    <property type="entry name" value="PAS-assoc_C"/>
</dbReference>
<dbReference type="Gene3D" id="3.30.450.20">
    <property type="entry name" value="PAS domain"/>
    <property type="match status" value="1"/>
</dbReference>
<dbReference type="RefSeq" id="WP_094200692.1">
    <property type="nucleotide sequence ID" value="NZ_NBIM01000002.1"/>
</dbReference>
<dbReference type="InterPro" id="IPR013767">
    <property type="entry name" value="PAS_fold"/>
</dbReference>
<dbReference type="SUPFAM" id="SSF55785">
    <property type="entry name" value="PYP-like sensor domain (PAS domain)"/>
    <property type="match status" value="1"/>
</dbReference>
<dbReference type="CDD" id="cd01948">
    <property type="entry name" value="EAL"/>
    <property type="match status" value="1"/>
</dbReference>
<dbReference type="Gene3D" id="3.20.20.450">
    <property type="entry name" value="EAL domain"/>
    <property type="match status" value="1"/>
</dbReference>
<comment type="caution">
    <text evidence="4">The sequence shown here is derived from an EMBL/GenBank/DDBJ whole genome shotgun (WGS) entry which is preliminary data.</text>
</comment>
<evidence type="ECO:0000313" key="4">
    <source>
        <dbReference type="EMBL" id="OXY81804.1"/>
    </source>
</evidence>
<dbReference type="SMART" id="SM00052">
    <property type="entry name" value="EAL"/>
    <property type="match status" value="1"/>
</dbReference>
<dbReference type="Pfam" id="PF00563">
    <property type="entry name" value="EAL"/>
    <property type="match status" value="1"/>
</dbReference>
<dbReference type="Pfam" id="PF00990">
    <property type="entry name" value="GGDEF"/>
    <property type="match status" value="1"/>
</dbReference>